<dbReference type="InterPro" id="IPR008415">
    <property type="entry name" value="Baculo_LEF-3"/>
</dbReference>
<evidence type="ECO:0000313" key="3">
    <source>
        <dbReference type="EMBL" id="QHN73916.1"/>
    </source>
</evidence>
<proteinExistence type="predicted"/>
<dbReference type="Proteomes" id="UP000202667">
    <property type="component" value="Segment"/>
</dbReference>
<feature type="compositionally biased region" description="Polar residues" evidence="1">
    <location>
        <begin position="1"/>
        <end position="12"/>
    </location>
</feature>
<dbReference type="EMBL" id="MN342245">
    <property type="protein sequence ID" value="QHN73916.1"/>
    <property type="molecule type" value="Genomic_DNA"/>
</dbReference>
<evidence type="ECO:0000313" key="2">
    <source>
        <dbReference type="EMBL" id="AAL01749.1"/>
    </source>
</evidence>
<reference evidence="2 4" key="1">
    <citation type="journal article" date="2001" name="Virology">
        <title>Sequence analysis of the Spodoptera litura multicapsid nucleopolyhedrovirus genome.</title>
        <authorList>
            <person name="Pang Y."/>
            <person name="Yu J."/>
            <person name="Wang L."/>
            <person name="Hu X."/>
            <person name="Bao W."/>
            <person name="Li G."/>
            <person name="Chen C."/>
            <person name="Han H."/>
            <person name="Hu S."/>
            <person name="Yang H."/>
        </authorList>
    </citation>
    <scope>NUCLEOTIDE SEQUENCE [LARGE SCALE GENOMIC DNA]</scope>
    <source>
        <strain evidence="2 4">G2</strain>
    </source>
</reference>
<dbReference type="GO" id="GO:0003677">
    <property type="term" value="F:DNA binding"/>
    <property type="evidence" value="ECO:0007669"/>
    <property type="project" value="InterPro"/>
</dbReference>
<dbReference type="EMBL" id="AF325155">
    <property type="protein sequence ID" value="AAL01749.1"/>
    <property type="molecule type" value="Genomic_DNA"/>
</dbReference>
<organism evidence="2 4">
    <name type="scientific">Spodoptera litura multicapsid nucleopolyhedrovirus</name>
    <name type="common">SpltMNPV</name>
    <dbReference type="NCBI Taxonomy" id="46242"/>
    <lineage>
        <taxon>Viruses</taxon>
        <taxon>Viruses incertae sedis</taxon>
        <taxon>Naldaviricetes</taxon>
        <taxon>Lefavirales</taxon>
        <taxon>Baculoviridae</taxon>
        <taxon>Alphabaculovirus</taxon>
        <taxon>Alphabaculovirus spliturae</taxon>
    </lineage>
</organism>
<accession>Q91BF8</accession>
<organismHost>
    <name type="scientific">Lepidoptera</name>
    <name type="common">moths &amp; butterflies</name>
    <dbReference type="NCBI Taxonomy" id="7088"/>
</organismHost>
<evidence type="ECO:0000313" key="4">
    <source>
        <dbReference type="Proteomes" id="UP000202667"/>
    </source>
</evidence>
<dbReference type="GO" id="GO:0006355">
    <property type="term" value="P:regulation of DNA-templated transcription"/>
    <property type="evidence" value="ECO:0007669"/>
    <property type="project" value="InterPro"/>
</dbReference>
<reference evidence="3" key="2">
    <citation type="journal article" date="2019" name="Viruses">
        <title>Identification of Loci Associated with Enhanced Virulence in Spodoptera litura Nucleopolyhedrovirus Isolates Using Deep Sequencing.</title>
        <authorList>
            <person name="Zwart M.P."/>
            <person name="Ali G."/>
            <person name="Strien E.A.V."/>
            <person name="Schijlen E.G.W.M."/>
            <person name="Wang M."/>
            <person name="Werf W.V."/>
            <person name="Vlak J.M."/>
        </authorList>
    </citation>
    <scope>NUCLEOTIDE SEQUENCE</scope>
    <source>
        <strain evidence="3">G2</strain>
    </source>
</reference>
<protein>
    <submittedName>
        <fullName evidence="2">Late expression factor 3</fullName>
    </submittedName>
    <submittedName>
        <fullName evidence="3">Lef-3</fullName>
    </submittedName>
</protein>
<feature type="region of interest" description="Disordered" evidence="1">
    <location>
        <begin position="1"/>
        <end position="38"/>
    </location>
</feature>
<dbReference type="RefSeq" id="NP_258335.1">
    <property type="nucleotide sequence ID" value="NC_003102.1"/>
</dbReference>
<dbReference type="KEGG" id="vg:922168"/>
<sequence length="357" mass="41505">MKRQLSNGENNLSGSGDRRGSGGGGGDAPSKKPATGSYSINFKETKGELIGKNMISLNNELFYIMKFFIENGNKDYYGNMQQYTNMEIGKTYKINLKYANRRLIIDRYSEDKTVELHVDVKDHLLYEDFMDDNIVTIETQFLCGFKPIFTNYIKFVFNVKYKNERNQMSIMQVESICDISRAMNMFDVETHSDLFKRMMELEKKFLKLIRVKCINNKNNFKNLSFLEMSKIEVIEDCETPLFNGDDFVGNISRNNKQIYHAKMTSFKVNTLSNNNIKIVYRVEDYNQDINGVIFLNNDRKDIKNNEYEKVLLDLNQTADTIGDLNDVYIYTSSDTNGYYTVLGLTCYDLNNFEYVPI</sequence>
<dbReference type="Pfam" id="PF05847">
    <property type="entry name" value="Baculo_LEF-3"/>
    <property type="match status" value="1"/>
</dbReference>
<keyword evidence="4" id="KW-1185">Reference proteome</keyword>
<gene>
    <name evidence="3" type="primary">ORF67</name>
</gene>
<name>Q91BF8_NPVST</name>
<evidence type="ECO:0000256" key="1">
    <source>
        <dbReference type="SAM" id="MobiDB-lite"/>
    </source>
</evidence>
<dbReference type="OrthoDB" id="13403at10239"/>